<evidence type="ECO:0000256" key="1">
    <source>
        <dbReference type="SAM" id="MobiDB-lite"/>
    </source>
</evidence>
<evidence type="ECO:0000256" key="2">
    <source>
        <dbReference type="SAM" id="SignalP"/>
    </source>
</evidence>
<evidence type="ECO:0000313" key="3">
    <source>
        <dbReference type="EMBL" id="ACO65539.1"/>
    </source>
</evidence>
<dbReference type="InParanoid" id="C1EC84"/>
<dbReference type="AlphaFoldDB" id="C1EC84"/>
<dbReference type="eggNOG" id="KOG3632">
    <property type="taxonomic scope" value="Eukaryota"/>
</dbReference>
<feature type="compositionally biased region" description="Pro residues" evidence="1">
    <location>
        <begin position="212"/>
        <end position="253"/>
    </location>
</feature>
<organism evidence="3 4">
    <name type="scientific">Micromonas commoda (strain RCC299 / NOUM17 / CCMP2709)</name>
    <name type="common">Picoplanktonic green alga</name>
    <dbReference type="NCBI Taxonomy" id="296587"/>
    <lineage>
        <taxon>Eukaryota</taxon>
        <taxon>Viridiplantae</taxon>
        <taxon>Chlorophyta</taxon>
        <taxon>Mamiellophyceae</taxon>
        <taxon>Mamiellales</taxon>
        <taxon>Mamiellaceae</taxon>
        <taxon>Micromonas</taxon>
    </lineage>
</organism>
<keyword evidence="4" id="KW-1185">Reference proteome</keyword>
<dbReference type="KEGG" id="mis:MICPUN_113372"/>
<feature type="compositionally biased region" description="Low complexity" evidence="1">
    <location>
        <begin position="254"/>
        <end position="263"/>
    </location>
</feature>
<protein>
    <recommendedName>
        <fullName evidence="5">Chitin-binding type-2 domain-containing protein</fullName>
    </recommendedName>
</protein>
<evidence type="ECO:0000313" key="4">
    <source>
        <dbReference type="Proteomes" id="UP000002009"/>
    </source>
</evidence>
<name>C1EC84_MICCC</name>
<accession>C1EC84</accession>
<feature type="compositionally biased region" description="Low complexity" evidence="1">
    <location>
        <begin position="275"/>
        <end position="330"/>
    </location>
</feature>
<proteinExistence type="predicted"/>
<feature type="chain" id="PRO_5002909062" description="Chitin-binding type-2 domain-containing protein" evidence="2">
    <location>
        <begin position="21"/>
        <end position="395"/>
    </location>
</feature>
<dbReference type="EMBL" id="CP001329">
    <property type="protein sequence ID" value="ACO65539.1"/>
    <property type="molecule type" value="Genomic_DNA"/>
</dbReference>
<dbReference type="GeneID" id="8246465"/>
<keyword evidence="2" id="KW-0732">Signal</keyword>
<reference evidence="3 4" key="1">
    <citation type="journal article" date="2009" name="Science">
        <title>Green evolution and dynamic adaptations revealed by genomes of the marine picoeukaryotes Micromonas.</title>
        <authorList>
            <person name="Worden A.Z."/>
            <person name="Lee J.H."/>
            <person name="Mock T."/>
            <person name="Rouze P."/>
            <person name="Simmons M.P."/>
            <person name="Aerts A.L."/>
            <person name="Allen A.E."/>
            <person name="Cuvelier M.L."/>
            <person name="Derelle E."/>
            <person name="Everett M.V."/>
            <person name="Foulon E."/>
            <person name="Grimwood J."/>
            <person name="Gundlach H."/>
            <person name="Henrissat B."/>
            <person name="Napoli C."/>
            <person name="McDonald S.M."/>
            <person name="Parker M.S."/>
            <person name="Rombauts S."/>
            <person name="Salamov A."/>
            <person name="Von Dassow P."/>
            <person name="Badger J.H."/>
            <person name="Coutinho P.M."/>
            <person name="Demir E."/>
            <person name="Dubchak I."/>
            <person name="Gentemann C."/>
            <person name="Eikrem W."/>
            <person name="Gready J.E."/>
            <person name="John U."/>
            <person name="Lanier W."/>
            <person name="Lindquist E.A."/>
            <person name="Lucas S."/>
            <person name="Mayer K.F."/>
            <person name="Moreau H."/>
            <person name="Not F."/>
            <person name="Otillar R."/>
            <person name="Panaud O."/>
            <person name="Pangilinan J."/>
            <person name="Paulsen I."/>
            <person name="Piegu B."/>
            <person name="Poliakov A."/>
            <person name="Robbens S."/>
            <person name="Schmutz J."/>
            <person name="Toulza E."/>
            <person name="Wyss T."/>
            <person name="Zelensky A."/>
            <person name="Zhou K."/>
            <person name="Armbrust E.V."/>
            <person name="Bhattacharya D."/>
            <person name="Goodenough U.W."/>
            <person name="Van de Peer Y."/>
            <person name="Grigoriev I.V."/>
        </authorList>
    </citation>
    <scope>NUCLEOTIDE SEQUENCE [LARGE SCALE GENOMIC DNA]</scope>
    <source>
        <strain evidence="4">RCC299 / NOUM17</strain>
    </source>
</reference>
<feature type="signal peptide" evidence="2">
    <location>
        <begin position="1"/>
        <end position="20"/>
    </location>
</feature>
<dbReference type="OrthoDB" id="10664916at2759"/>
<dbReference type="Proteomes" id="UP000002009">
    <property type="component" value="Chromosome 9"/>
</dbReference>
<sequence>MPRLLLAAVVLAILAQRASARTRAAPSPIASPGGRIDDDYDEDDGFDLDEDAFLFFADEEETFDAAAAAREEPEQVDVSGGGRVGDALPAESFWRAVADALGLDMFGNPRRASASAGGKTSRARAGRARTSSAGPNAFCLNVSEPRYYAAPAQCACDCAGCNCRRYYACWDCEANGGCLSQATYLCAEGDFSYFNEELQACAWEQPRPLPYGCPPRPPGPPKPPRPPRPPAGPPRPERPPPLPGFPSQPPRPVGPTFTPQPGQFPGGQFPGGQFPGQFPGQQPGQFPGQFPGQQPGQFPGQQPGQFPGQQPGQFQPGVGQQPQNPGQQTQAGSCSSIPQCNSCLQTSDQSAFVCCCDLECTSWSPNLPNQPPGFLGCCNDYNQVCARQQGRRLRL</sequence>
<feature type="compositionally biased region" description="Gly residues" evidence="1">
    <location>
        <begin position="264"/>
        <end position="274"/>
    </location>
</feature>
<evidence type="ECO:0008006" key="5">
    <source>
        <dbReference type="Google" id="ProtNLM"/>
    </source>
</evidence>
<feature type="region of interest" description="Disordered" evidence="1">
    <location>
        <begin position="212"/>
        <end position="331"/>
    </location>
</feature>
<gene>
    <name evidence="3" type="ORF">MICPUN_113372</name>
</gene>
<dbReference type="RefSeq" id="XP_002504281.1">
    <property type="nucleotide sequence ID" value="XM_002504235.1"/>
</dbReference>